<keyword evidence="1" id="KW-0472">Membrane</keyword>
<gene>
    <name evidence="4" type="ORF">J421_5230</name>
</gene>
<keyword evidence="4" id="KW-0614">Plasmid</keyword>
<dbReference type="Proteomes" id="UP000019151">
    <property type="component" value="Plasmid 1"/>
</dbReference>
<dbReference type="HOGENOM" id="CLU_1233569_0_0_0"/>
<evidence type="ECO:0000256" key="2">
    <source>
        <dbReference type="SAM" id="SignalP"/>
    </source>
</evidence>
<dbReference type="RefSeq" id="WP_025414092.1">
    <property type="nucleotide sequence ID" value="NZ_CP007129.1"/>
</dbReference>
<keyword evidence="5" id="KW-1185">Reference proteome</keyword>
<evidence type="ECO:0000259" key="3">
    <source>
        <dbReference type="Pfam" id="PF07589"/>
    </source>
</evidence>
<evidence type="ECO:0000313" key="5">
    <source>
        <dbReference type="Proteomes" id="UP000019151"/>
    </source>
</evidence>
<dbReference type="AlphaFoldDB" id="W0RR35"/>
<feature type="chain" id="PRO_5004794720" evidence="2">
    <location>
        <begin position="22"/>
        <end position="230"/>
    </location>
</feature>
<evidence type="ECO:0000313" key="4">
    <source>
        <dbReference type="EMBL" id="AHG92765.1"/>
    </source>
</evidence>
<keyword evidence="2" id="KW-0732">Signal</keyword>
<evidence type="ECO:0000256" key="1">
    <source>
        <dbReference type="SAM" id="Phobius"/>
    </source>
</evidence>
<name>W0RR35_9BACT</name>
<keyword evidence="1" id="KW-1133">Transmembrane helix</keyword>
<feature type="signal peptide" evidence="2">
    <location>
        <begin position="1"/>
        <end position="21"/>
    </location>
</feature>
<dbReference type="OrthoDB" id="288462at2"/>
<keyword evidence="1" id="KW-0812">Transmembrane</keyword>
<dbReference type="EMBL" id="CP007129">
    <property type="protein sequence ID" value="AHG92765.1"/>
    <property type="molecule type" value="Genomic_DNA"/>
</dbReference>
<dbReference type="KEGG" id="gba:J421_5230"/>
<reference evidence="4 5" key="1">
    <citation type="journal article" date="2014" name="Genome Announc.">
        <title>Genome Sequence and Methylome of Soil Bacterium Gemmatirosa kalamazoonensis KBS708T, a Member of the Rarely Cultivated Gemmatimonadetes Phylum.</title>
        <authorList>
            <person name="Debruyn J.M."/>
            <person name="Radosevich M."/>
            <person name="Wommack K.E."/>
            <person name="Polson S.W."/>
            <person name="Hauser L.J."/>
            <person name="Fawaz M.N."/>
            <person name="Korlach J."/>
            <person name="Tsai Y.C."/>
        </authorList>
    </citation>
    <scope>NUCLEOTIDE SEQUENCE [LARGE SCALE GENOMIC DNA]</scope>
    <source>
        <strain evidence="4 5">KBS708</strain>
        <plasmid evidence="5">Plasmid 1</plasmid>
    </source>
</reference>
<dbReference type="InParanoid" id="W0RR35"/>
<protein>
    <submittedName>
        <fullName evidence="4">PEP motif putative anchor domain protein</fullName>
    </submittedName>
</protein>
<accession>W0RR35</accession>
<sequence>MRRLVSLLAAALLLAARSTHAQDVTFGGSVDGTIGSPFTFYNSPMPNRYQQMYVGSQFPQPVWIDAVRFQNTRAVSYGTAGPIAPGNYLVRFAITDRAENGLTADFDANVTGYSATFFSGAIVGNTLRIAGAPYLFDPSRGNLLLDVTVLSQDYVSYYGFDFSRSTTDGTSRVYNSSALPGVPSTVRTDALGLITTFETRPYVTTPEPATLALLAGGVGLLVVVARRRRV</sequence>
<organism evidence="4 5">
    <name type="scientific">Gemmatirosa kalamazoonensis</name>
    <dbReference type="NCBI Taxonomy" id="861299"/>
    <lineage>
        <taxon>Bacteria</taxon>
        <taxon>Pseudomonadati</taxon>
        <taxon>Gemmatimonadota</taxon>
        <taxon>Gemmatimonadia</taxon>
        <taxon>Gemmatimonadales</taxon>
        <taxon>Gemmatimonadaceae</taxon>
        <taxon>Gemmatirosa</taxon>
    </lineage>
</organism>
<feature type="domain" description="Ice-binding protein C-terminal" evidence="3">
    <location>
        <begin position="204"/>
        <end position="229"/>
    </location>
</feature>
<geneLocation type="plasmid" evidence="4 5">
    <name>1</name>
</geneLocation>
<dbReference type="InterPro" id="IPR013424">
    <property type="entry name" value="Ice-binding_C"/>
</dbReference>
<feature type="transmembrane region" description="Helical" evidence="1">
    <location>
        <begin position="208"/>
        <end position="225"/>
    </location>
</feature>
<proteinExistence type="predicted"/>
<dbReference type="NCBIfam" id="TIGR02595">
    <property type="entry name" value="PEP_CTERM"/>
    <property type="match status" value="1"/>
</dbReference>
<dbReference type="Pfam" id="PF07589">
    <property type="entry name" value="PEP-CTERM"/>
    <property type="match status" value="1"/>
</dbReference>